<organism evidence="2 3">
    <name type="scientific">Nocardioides zhouii</name>
    <dbReference type="NCBI Taxonomy" id="1168729"/>
    <lineage>
        <taxon>Bacteria</taxon>
        <taxon>Bacillati</taxon>
        <taxon>Actinomycetota</taxon>
        <taxon>Actinomycetes</taxon>
        <taxon>Propionibacteriales</taxon>
        <taxon>Nocardioidaceae</taxon>
        <taxon>Nocardioides</taxon>
    </lineage>
</organism>
<dbReference type="EMBL" id="SDWV01000001">
    <property type="protein sequence ID" value="RYC14662.1"/>
    <property type="molecule type" value="Genomic_DNA"/>
</dbReference>
<dbReference type="OrthoDB" id="3764366at2"/>
<keyword evidence="3" id="KW-1185">Reference proteome</keyword>
<evidence type="ECO:0008006" key="4">
    <source>
        <dbReference type="Google" id="ProtNLM"/>
    </source>
</evidence>
<evidence type="ECO:0000313" key="3">
    <source>
        <dbReference type="Proteomes" id="UP000291101"/>
    </source>
</evidence>
<reference evidence="2 3" key="1">
    <citation type="submission" date="2019-01" db="EMBL/GenBank/DDBJ databases">
        <title>Novel species of Nocardioides.</title>
        <authorList>
            <person name="Liu Q."/>
            <person name="X Y.-H."/>
        </authorList>
    </citation>
    <scope>NUCLEOTIDE SEQUENCE [LARGE SCALE GENOMIC DNA]</scope>
    <source>
        <strain evidence="2 3">HLT2-9</strain>
    </source>
</reference>
<feature type="signal peptide" evidence="1">
    <location>
        <begin position="1"/>
        <end position="25"/>
    </location>
</feature>
<proteinExistence type="predicted"/>
<keyword evidence="1" id="KW-0732">Signal</keyword>
<gene>
    <name evidence="2" type="ORF">EUA94_00640</name>
</gene>
<dbReference type="Proteomes" id="UP000291101">
    <property type="component" value="Unassembled WGS sequence"/>
</dbReference>
<accession>A0A4Q2T7B6</accession>
<evidence type="ECO:0000313" key="2">
    <source>
        <dbReference type="EMBL" id="RYC14662.1"/>
    </source>
</evidence>
<dbReference type="AlphaFoldDB" id="A0A4Q2T7B6"/>
<evidence type="ECO:0000256" key="1">
    <source>
        <dbReference type="SAM" id="SignalP"/>
    </source>
</evidence>
<name>A0A4Q2T7B6_9ACTN</name>
<feature type="chain" id="PRO_5020205440" description="Exo-alpha-sialidase" evidence="1">
    <location>
        <begin position="26"/>
        <end position="514"/>
    </location>
</feature>
<sequence>MSRYTGLVVALATAAAVMTVATVDATPPATFAVAATAELPRDIETGVELTLADGDLLRVWAEDSDGRRVWSRRRDAAAGVWGPRLLVLKTTKGQCDDVDARTANGAVAVLAHCDIGGMGDESTPTPDARALWSPDAVTWSAYELEGEAGEEPGISPDGLNAVWPMADGYVTHTAAGFAPHVLATPDRETGATATINDAALVSYLYGITSGDACSLVVLTRTGDGSPARQDLPLRSECWHTLIANIDADTAWVGDVHYPEGRAVVSRPDAGSPWSVTQIAPIDAPGLEDVSGVLSTDFFTAPGLPLVALGSRVGRQVRAQRYDPAAQAWGPVTTVHRSRTPCQWGNNLIETPLAVLAIVLQCGDSNVVLTTRDGLAWRALRMGERPVGNSPDGRYVAVPGPTSTHVISAELGVVSLPGGITGRCDVVVPDGPRAAVQLLAEAGSRRWPTLLRRVSATGTKRLGRYAARTTGRCSEAEPGYYLPLHFDMRSTRIDLGQAVRIVRRDSGWTVRIKRF</sequence>
<protein>
    <recommendedName>
        <fullName evidence="4">Exo-alpha-sialidase</fullName>
    </recommendedName>
</protein>
<comment type="caution">
    <text evidence="2">The sequence shown here is derived from an EMBL/GenBank/DDBJ whole genome shotgun (WGS) entry which is preliminary data.</text>
</comment>
<dbReference type="RefSeq" id="WP_129423665.1">
    <property type="nucleotide sequence ID" value="NZ_SDWV01000001.1"/>
</dbReference>